<comment type="caution">
    <text evidence="1">The sequence shown here is derived from an EMBL/GenBank/DDBJ whole genome shotgun (WGS) entry which is preliminary data.</text>
</comment>
<evidence type="ECO:0008006" key="3">
    <source>
        <dbReference type="Google" id="ProtNLM"/>
    </source>
</evidence>
<dbReference type="Proteomes" id="UP001528920">
    <property type="component" value="Unassembled WGS sequence"/>
</dbReference>
<evidence type="ECO:0000313" key="1">
    <source>
        <dbReference type="EMBL" id="MDE5417952.1"/>
    </source>
</evidence>
<dbReference type="SUPFAM" id="SSF56935">
    <property type="entry name" value="Porins"/>
    <property type="match status" value="1"/>
</dbReference>
<evidence type="ECO:0000313" key="2">
    <source>
        <dbReference type="Proteomes" id="UP001528920"/>
    </source>
</evidence>
<proteinExistence type="predicted"/>
<reference evidence="1 2" key="1">
    <citation type="submission" date="2022-01" db="EMBL/GenBank/DDBJ databases">
        <title>Labilibaculum sp. nov, a marine bacterium isolated from Antarctica.</title>
        <authorList>
            <person name="Dai W."/>
        </authorList>
    </citation>
    <scope>NUCLEOTIDE SEQUENCE [LARGE SCALE GENOMIC DNA]</scope>
    <source>
        <strain evidence="1 2">DW002</strain>
    </source>
</reference>
<dbReference type="RefSeq" id="WP_275109287.1">
    <property type="nucleotide sequence ID" value="NZ_JAKJSC010000001.1"/>
</dbReference>
<keyword evidence="2" id="KW-1185">Reference proteome</keyword>
<dbReference type="EMBL" id="JAKJSC010000001">
    <property type="protein sequence ID" value="MDE5417952.1"/>
    <property type="molecule type" value="Genomic_DNA"/>
</dbReference>
<sequence>MKKLNYLLLLVLIITSISNLSAQKKEKVITAKFGGYAHSLFTYDTRQTVSAREGLILLYPQNEKLDASGKDINKGGIYHMAVIQSRVNAKFTGPEVLGAKTSAMIEAEFVGNGESDVNGMRLRHAFFNLDWGKTSLLIGQTWSPLFVTEVFPGTCGASAGLPFKPFARNPQVRLTHKSENWKLIAAIASERDYTSTGPDGGSNKYLRNAGLPIFQTQAHYYAGKHLIGASAEYKNLKPSLMSSTGSIENGDVMNWKNDETVASWALMGYFKLNFKPITFKAQTTYGSNLTDMLMLGGYAVKSINPMTNEASYSGIKVSATWADISYQKNNFELALMAGYSKNMGADDKVETGMIYSRGKNIGELYRIAPRISKRIKNVKFELEAEYTAAAYGDVTEKAEVENTNWVGNTRIAVGLYYFF</sequence>
<organism evidence="1 2">
    <name type="scientific">Paralabilibaculum antarcticum</name>
    <dbReference type="NCBI Taxonomy" id="2912572"/>
    <lineage>
        <taxon>Bacteria</taxon>
        <taxon>Pseudomonadati</taxon>
        <taxon>Bacteroidota</taxon>
        <taxon>Bacteroidia</taxon>
        <taxon>Marinilabiliales</taxon>
        <taxon>Marinifilaceae</taxon>
        <taxon>Paralabilibaculum</taxon>
    </lineage>
</organism>
<protein>
    <recommendedName>
        <fullName evidence="3">Porin</fullName>
    </recommendedName>
</protein>
<gene>
    <name evidence="1" type="ORF">L3049_08020</name>
</gene>
<name>A0ABT5VR95_9BACT</name>
<accession>A0ABT5VR95</accession>